<evidence type="ECO:0000313" key="2">
    <source>
        <dbReference type="Proteomes" id="UP001057402"/>
    </source>
</evidence>
<name>A0ACB9SDM0_9MYRT</name>
<comment type="caution">
    <text evidence="1">The sequence shown here is derived from an EMBL/GenBank/DDBJ whole genome shotgun (WGS) entry which is preliminary data.</text>
</comment>
<accession>A0ACB9SDM0</accession>
<sequence>MTTTGCDRSGSGPSKISWTFKSTETMYLLEGRVIVQVEGREGLFVIGGDLAIFPEGMKIVWEVVESVNKYYSLAEDDQEEQKAQSS</sequence>
<proteinExistence type="predicted"/>
<protein>
    <submittedName>
        <fullName evidence="1">Uncharacterized protein</fullName>
    </submittedName>
</protein>
<gene>
    <name evidence="1" type="ORF">MLD38_000317</name>
</gene>
<dbReference type="EMBL" id="CM042880">
    <property type="protein sequence ID" value="KAI4387934.1"/>
    <property type="molecule type" value="Genomic_DNA"/>
</dbReference>
<evidence type="ECO:0000313" key="1">
    <source>
        <dbReference type="EMBL" id="KAI4387934.1"/>
    </source>
</evidence>
<keyword evidence="2" id="KW-1185">Reference proteome</keyword>
<dbReference type="Proteomes" id="UP001057402">
    <property type="component" value="Chromosome 1"/>
</dbReference>
<organism evidence="1 2">
    <name type="scientific">Melastoma candidum</name>
    <dbReference type="NCBI Taxonomy" id="119954"/>
    <lineage>
        <taxon>Eukaryota</taxon>
        <taxon>Viridiplantae</taxon>
        <taxon>Streptophyta</taxon>
        <taxon>Embryophyta</taxon>
        <taxon>Tracheophyta</taxon>
        <taxon>Spermatophyta</taxon>
        <taxon>Magnoliopsida</taxon>
        <taxon>eudicotyledons</taxon>
        <taxon>Gunneridae</taxon>
        <taxon>Pentapetalae</taxon>
        <taxon>rosids</taxon>
        <taxon>malvids</taxon>
        <taxon>Myrtales</taxon>
        <taxon>Melastomataceae</taxon>
        <taxon>Melastomatoideae</taxon>
        <taxon>Melastomateae</taxon>
        <taxon>Melastoma</taxon>
    </lineage>
</organism>
<reference evidence="2" key="1">
    <citation type="journal article" date="2023" name="Front. Plant Sci.">
        <title>Chromosomal-level genome assembly of Melastoma candidum provides insights into trichome evolution.</title>
        <authorList>
            <person name="Zhong Y."/>
            <person name="Wu W."/>
            <person name="Sun C."/>
            <person name="Zou P."/>
            <person name="Liu Y."/>
            <person name="Dai S."/>
            <person name="Zhou R."/>
        </authorList>
    </citation>
    <scope>NUCLEOTIDE SEQUENCE [LARGE SCALE GENOMIC DNA]</scope>
</reference>